<dbReference type="EMBL" id="JAPQKO010000001">
    <property type="protein sequence ID" value="KAJ5183951.1"/>
    <property type="molecule type" value="Genomic_DNA"/>
</dbReference>
<dbReference type="InterPro" id="IPR049326">
    <property type="entry name" value="Rhodopsin_dom_fungi"/>
</dbReference>
<evidence type="ECO:0000313" key="4">
    <source>
        <dbReference type="Proteomes" id="UP001146351"/>
    </source>
</evidence>
<sequence>MATSSPSAPGMRPPLAAETNLDHAGSIIIITSFTMFLVLGSLGIRVYSAHIRQTRQQDDWTFAGTTILALAQTSLQFVSVHLGWGKTSSLIVARDSMEKTVYSADIFYIAVLVLSKTSTCVFYRTITMRASHWILYGLLGIIILWGPTALILYSVRCSHEPWSDINKTCHILVSRHLHSTRPDTDNDQLSRWQIITAIDIFLEATLVLYPLRVIPRLQTTLSKKVIVVATLGCRLVLIPIAAVHLHYVNTQIESTDPTREDALATICAEIHIAFSVLVLIAPLMKPFVAAYVDDNGLAYTDDASKSRSPQSSRSRTVLGFKSRKPQDSILWTADEDLIRSGSTGADNRILKSVQISVDREGLELSDRATGARLEPT</sequence>
<feature type="transmembrane region" description="Helical" evidence="1">
    <location>
        <begin position="106"/>
        <end position="126"/>
    </location>
</feature>
<dbReference type="PANTHER" id="PTHR39614:SF2">
    <property type="entry name" value="INTEGRAL MEMBRANE PROTEIN"/>
    <property type="match status" value="1"/>
</dbReference>
<keyword evidence="1" id="KW-1133">Transmembrane helix</keyword>
<feature type="transmembrane region" description="Helical" evidence="1">
    <location>
        <begin position="133"/>
        <end position="155"/>
    </location>
</feature>
<evidence type="ECO:0000313" key="3">
    <source>
        <dbReference type="EMBL" id="KAJ5183951.1"/>
    </source>
</evidence>
<feature type="transmembrane region" description="Helical" evidence="1">
    <location>
        <begin position="262"/>
        <end position="281"/>
    </location>
</feature>
<keyword evidence="1" id="KW-0472">Membrane</keyword>
<reference evidence="3" key="2">
    <citation type="journal article" date="2023" name="IMA Fungus">
        <title>Comparative genomic study of the Penicillium genus elucidates a diverse pangenome and 15 lateral gene transfer events.</title>
        <authorList>
            <person name="Petersen C."/>
            <person name="Sorensen T."/>
            <person name="Nielsen M.R."/>
            <person name="Sondergaard T.E."/>
            <person name="Sorensen J.L."/>
            <person name="Fitzpatrick D.A."/>
            <person name="Frisvad J.C."/>
            <person name="Nielsen K.L."/>
        </authorList>
    </citation>
    <scope>NUCLEOTIDE SEQUENCE</scope>
    <source>
        <strain evidence="3">IBT 21917</strain>
    </source>
</reference>
<feature type="transmembrane region" description="Helical" evidence="1">
    <location>
        <begin position="60"/>
        <end position="84"/>
    </location>
</feature>
<keyword evidence="4" id="KW-1185">Reference proteome</keyword>
<dbReference type="Pfam" id="PF20684">
    <property type="entry name" value="Fung_rhodopsin"/>
    <property type="match status" value="1"/>
</dbReference>
<dbReference type="AlphaFoldDB" id="A0A9W9IUY0"/>
<feature type="transmembrane region" description="Helical" evidence="1">
    <location>
        <begin position="225"/>
        <end position="247"/>
    </location>
</feature>
<name>A0A9W9IUY0_9EURO</name>
<dbReference type="PANTHER" id="PTHR39614">
    <property type="entry name" value="INTEGRAL MEMBRANE PROTEIN"/>
    <property type="match status" value="1"/>
</dbReference>
<organism evidence="3 4">
    <name type="scientific">Penicillium capsulatum</name>
    <dbReference type="NCBI Taxonomy" id="69766"/>
    <lineage>
        <taxon>Eukaryota</taxon>
        <taxon>Fungi</taxon>
        <taxon>Dikarya</taxon>
        <taxon>Ascomycota</taxon>
        <taxon>Pezizomycotina</taxon>
        <taxon>Eurotiomycetes</taxon>
        <taxon>Eurotiomycetidae</taxon>
        <taxon>Eurotiales</taxon>
        <taxon>Aspergillaceae</taxon>
        <taxon>Penicillium</taxon>
    </lineage>
</organism>
<evidence type="ECO:0000259" key="2">
    <source>
        <dbReference type="Pfam" id="PF20684"/>
    </source>
</evidence>
<feature type="domain" description="Rhodopsin" evidence="2">
    <location>
        <begin position="45"/>
        <end position="288"/>
    </location>
</feature>
<accession>A0A9W9IUY0</accession>
<proteinExistence type="predicted"/>
<dbReference type="OrthoDB" id="3918601at2759"/>
<gene>
    <name evidence="3" type="ORF">N7492_001567</name>
</gene>
<dbReference type="Proteomes" id="UP001146351">
    <property type="component" value="Unassembled WGS sequence"/>
</dbReference>
<keyword evidence="1" id="KW-0812">Transmembrane</keyword>
<comment type="caution">
    <text evidence="3">The sequence shown here is derived from an EMBL/GenBank/DDBJ whole genome shotgun (WGS) entry which is preliminary data.</text>
</comment>
<protein>
    <recommendedName>
        <fullName evidence="2">Rhodopsin domain-containing protein</fullName>
    </recommendedName>
</protein>
<feature type="transmembrane region" description="Helical" evidence="1">
    <location>
        <begin position="192"/>
        <end position="213"/>
    </location>
</feature>
<evidence type="ECO:0000256" key="1">
    <source>
        <dbReference type="SAM" id="Phobius"/>
    </source>
</evidence>
<feature type="transmembrane region" description="Helical" evidence="1">
    <location>
        <begin position="24"/>
        <end position="48"/>
    </location>
</feature>
<reference evidence="3" key="1">
    <citation type="submission" date="2022-11" db="EMBL/GenBank/DDBJ databases">
        <authorList>
            <person name="Petersen C."/>
        </authorList>
    </citation>
    <scope>NUCLEOTIDE SEQUENCE</scope>
    <source>
        <strain evidence="3">IBT 21917</strain>
    </source>
</reference>